<keyword evidence="1" id="KW-0732">Signal</keyword>
<dbReference type="Pfam" id="PF18911">
    <property type="entry name" value="PKD_4"/>
    <property type="match status" value="4"/>
</dbReference>
<evidence type="ECO:0000256" key="1">
    <source>
        <dbReference type="SAM" id="SignalP"/>
    </source>
</evidence>
<dbReference type="InterPro" id="IPR000601">
    <property type="entry name" value="PKD_dom"/>
</dbReference>
<dbReference type="Pfam" id="PF25778">
    <property type="entry name" value="DUF7948"/>
    <property type="match status" value="1"/>
</dbReference>
<protein>
    <recommendedName>
        <fullName evidence="2">PKD domain-containing protein</fullName>
    </recommendedName>
</protein>
<dbReference type="PROSITE" id="PS50093">
    <property type="entry name" value="PKD"/>
    <property type="match status" value="4"/>
</dbReference>
<dbReference type="InterPro" id="IPR052918">
    <property type="entry name" value="Motility_Chemotaxis_Reg"/>
</dbReference>
<feature type="domain" description="PKD" evidence="2">
    <location>
        <begin position="1044"/>
        <end position="1080"/>
    </location>
</feature>
<dbReference type="OrthoDB" id="1652165at2"/>
<dbReference type="CDD" id="cd00146">
    <property type="entry name" value="PKD"/>
    <property type="match status" value="4"/>
</dbReference>
<feature type="domain" description="PKD" evidence="2">
    <location>
        <begin position="953"/>
        <end position="1016"/>
    </location>
</feature>
<organism evidence="3 4">
    <name type="scientific">Taibaiella soli</name>
    <dbReference type="NCBI Taxonomy" id="1649169"/>
    <lineage>
        <taxon>Bacteria</taxon>
        <taxon>Pseudomonadati</taxon>
        <taxon>Bacteroidota</taxon>
        <taxon>Chitinophagia</taxon>
        <taxon>Chitinophagales</taxon>
        <taxon>Chitinophagaceae</taxon>
        <taxon>Taibaiella</taxon>
    </lineage>
</organism>
<dbReference type="PANTHER" id="PTHR35580">
    <property type="entry name" value="CELL SURFACE GLYCOPROTEIN (S-LAYER PROTEIN)-LIKE PROTEIN"/>
    <property type="match status" value="1"/>
</dbReference>
<feature type="chain" id="PRO_5015921509" description="PKD domain-containing protein" evidence="1">
    <location>
        <begin position="21"/>
        <end position="1184"/>
    </location>
</feature>
<gene>
    <name evidence="3" type="ORF">DN068_14460</name>
</gene>
<feature type="domain" description="PKD" evidence="2">
    <location>
        <begin position="879"/>
        <end position="914"/>
    </location>
</feature>
<accession>A0A2W2AVY5</accession>
<evidence type="ECO:0000259" key="2">
    <source>
        <dbReference type="PROSITE" id="PS50093"/>
    </source>
</evidence>
<dbReference type="RefSeq" id="WP_110999647.1">
    <property type="nucleotide sequence ID" value="NZ_QKTW01000019.1"/>
</dbReference>
<dbReference type="Pfam" id="PF13585">
    <property type="entry name" value="CHU_C"/>
    <property type="match status" value="1"/>
</dbReference>
<dbReference type="InterPro" id="IPR035986">
    <property type="entry name" value="PKD_dom_sf"/>
</dbReference>
<dbReference type="InterPro" id="IPR026341">
    <property type="entry name" value="T9SS_type_B"/>
</dbReference>
<dbReference type="InterPro" id="IPR013783">
    <property type="entry name" value="Ig-like_fold"/>
</dbReference>
<dbReference type="EMBL" id="QKTW01000019">
    <property type="protein sequence ID" value="PZF72134.1"/>
    <property type="molecule type" value="Genomic_DNA"/>
</dbReference>
<evidence type="ECO:0000313" key="3">
    <source>
        <dbReference type="EMBL" id="PZF72134.1"/>
    </source>
</evidence>
<reference evidence="3 4" key="1">
    <citation type="submission" date="2018-06" db="EMBL/GenBank/DDBJ databases">
        <title>Mucibacter soli gen. nov., sp. nov., a new member of the family Chitinophagaceae producing mucin.</title>
        <authorList>
            <person name="Kim M.-K."/>
            <person name="Park S."/>
            <person name="Kim T.-S."/>
            <person name="Joung Y."/>
            <person name="Han J.-H."/>
            <person name="Kim S.B."/>
        </authorList>
    </citation>
    <scope>NUCLEOTIDE SEQUENCE [LARGE SCALE GENOMIC DNA]</scope>
    <source>
        <strain evidence="3 4">R1-15</strain>
    </source>
</reference>
<name>A0A2W2AVY5_9BACT</name>
<dbReference type="SMART" id="SM00089">
    <property type="entry name" value="PKD"/>
    <property type="match status" value="4"/>
</dbReference>
<proteinExistence type="predicted"/>
<comment type="caution">
    <text evidence="3">The sequence shown here is derived from an EMBL/GenBank/DDBJ whole genome shotgun (WGS) entry which is preliminary data.</text>
</comment>
<dbReference type="InterPro" id="IPR022409">
    <property type="entry name" value="PKD/Chitinase_dom"/>
</dbReference>
<dbReference type="AlphaFoldDB" id="A0A2W2AVY5"/>
<dbReference type="PANTHER" id="PTHR35580:SF1">
    <property type="entry name" value="PHYTASE-LIKE DOMAIN-CONTAINING PROTEIN"/>
    <property type="match status" value="1"/>
</dbReference>
<sequence length="1184" mass="127814">MKKIYFLFSLLFCIPSLLQAVPAVNTPLEFIENRGQWDGPFRYKSVTGKGDVYLAENNFTYLIGDPSNKDRADAVKHGQVKGPEMLKFHAYRMYFDGAAKPAIKPGKEQSWYYNYFLGNDSTRWKTGIHPALMLDYTGLYPGVDMHVSSENNNLKYDFIIQPGTNTNIIRLRYEGADKLTIKNGNLVIGTSVGEVQEMKPYTYQYTDGGRKEIACRYVLKNDVITYDVTGDYDHTKPLIIDPTVVFCTFTGSTADNWGFTATYDNAGNFYAGGLVNGTGYPVSTGAFQISYGGGDYITGSEYACDMGIMKFNPTGTTKIWATYLGGNSNEQPQSMMVDASNNLVIAGRTYSHNFPVTATAYDTSMNGNADIVIIKLNTTATALIGSTYVGGSGNDCMNFDPSEYVYGNLKHNYGDDARSEVILDKQGNVYVTTSTNSTDFPTVNATQTTLQGGQDGVVIKMNPTLTSMIWGTYLGGTSDDAGYVLALDSAQTHLFVGGGTMSATGFPFTTGTYHSSYIGGTDGYIARFLNSGSYTLEKCTAIGTANYDQVYGLQMDMEDNLYAMGQSLGGVFPVVNAGYSNPNSSQFVIKMDKNLSTNIFSTVYGSGDPSHTNISPVAFLVDTCQNIYISGWGGNLAITQMPATIGTTTGMPITSNAAQSTTDGYDFYFIVLSKNVQSLLYGTYYGRYSLNAGYGEHVDGGTSRFDKSGVVYQAICANCGGSAGPAFPTTPGVYAPTDGSFNCNEAALKIAFQLGAVDAKAGANPNAKGCPPFTVHFVDSSLNATSYAWHFGDNTPVDTTFSPSHTYYAAGVYHAYLSIYNPNACKTRDTAYLTIVVDTNSVKSDFTAVVTDSCNPFNIALTNNSTYGTTPGAASFTKFIWYFGDGTSFNGLNPATHSYSSAGTYTVQLVMIDTTACNSPDTMSRTIVINNPLVKAGIDVPDSVCLKSGLIFTSTSTNASSLLWELGDDSTSALTSFSHTYATSGTYTVTLIASNPATCNKVDSVTKTVTIKTLPTADFSFAPVIPIPNTPVQFTNLSKDADIYAWNFGDGKVSGEVNPSHFYRKTGEYQVCLVARNNDGCADSVCKYVDAEIYTAADIPTGFSPNGDGNNDVLYVRGGAIETMDLKIFNRWGQLIFESTDLERGWDGTYQGKPQPIDAYAFVLNVTFVDGTSMQKKGNVTLLR</sequence>
<dbReference type="Proteomes" id="UP000248745">
    <property type="component" value="Unassembled WGS sequence"/>
</dbReference>
<dbReference type="NCBIfam" id="TIGR04131">
    <property type="entry name" value="Bac_Flav_CTERM"/>
    <property type="match status" value="1"/>
</dbReference>
<feature type="signal peptide" evidence="1">
    <location>
        <begin position="1"/>
        <end position="20"/>
    </location>
</feature>
<dbReference type="InterPro" id="IPR057708">
    <property type="entry name" value="DUF7948"/>
</dbReference>
<feature type="domain" description="PKD" evidence="2">
    <location>
        <begin position="779"/>
        <end position="842"/>
    </location>
</feature>
<dbReference type="Gene3D" id="2.60.40.10">
    <property type="entry name" value="Immunoglobulins"/>
    <property type="match status" value="4"/>
</dbReference>
<evidence type="ECO:0000313" key="4">
    <source>
        <dbReference type="Proteomes" id="UP000248745"/>
    </source>
</evidence>
<dbReference type="SUPFAM" id="SSF49299">
    <property type="entry name" value="PKD domain"/>
    <property type="match status" value="4"/>
</dbReference>
<keyword evidence="4" id="KW-1185">Reference proteome</keyword>